<dbReference type="AlphaFoldDB" id="A0A093EF48"/>
<organism evidence="1 2">
    <name type="scientific">Pterocles gutturalis</name>
    <name type="common">yellow-throated sandgrouse</name>
    <dbReference type="NCBI Taxonomy" id="240206"/>
    <lineage>
        <taxon>Eukaryota</taxon>
        <taxon>Metazoa</taxon>
        <taxon>Chordata</taxon>
        <taxon>Craniata</taxon>
        <taxon>Vertebrata</taxon>
        <taxon>Euteleostomi</taxon>
        <taxon>Archelosauria</taxon>
        <taxon>Archosauria</taxon>
        <taxon>Dinosauria</taxon>
        <taxon>Saurischia</taxon>
        <taxon>Theropoda</taxon>
        <taxon>Coelurosauria</taxon>
        <taxon>Aves</taxon>
        <taxon>Neognathae</taxon>
        <taxon>Neoaves</taxon>
        <taxon>Columbimorphae</taxon>
        <taxon>Pterocliformes</taxon>
        <taxon>Pteroclidae</taxon>
        <taxon>Pterocles</taxon>
    </lineage>
</organism>
<feature type="non-terminal residue" evidence="1">
    <location>
        <position position="35"/>
    </location>
</feature>
<accession>A0A093EF48</accession>
<gene>
    <name evidence="1" type="ORF">N339_10057</name>
</gene>
<proteinExistence type="predicted"/>
<keyword evidence="2" id="KW-1185">Reference proteome</keyword>
<evidence type="ECO:0000313" key="1">
    <source>
        <dbReference type="EMBL" id="KFV13126.1"/>
    </source>
</evidence>
<evidence type="ECO:0008006" key="3">
    <source>
        <dbReference type="Google" id="ProtNLM"/>
    </source>
</evidence>
<protein>
    <recommendedName>
        <fullName evidence="3">Nidogen G2 beta-barrel domain-containing protein</fullName>
    </recommendedName>
</protein>
<name>A0A093EF48_9AVES</name>
<reference evidence="1 2" key="1">
    <citation type="submission" date="2014-04" db="EMBL/GenBank/DDBJ databases">
        <title>Genome evolution of avian class.</title>
        <authorList>
            <person name="Zhang G."/>
            <person name="Li C."/>
        </authorList>
    </citation>
    <scope>NUCLEOTIDE SEQUENCE [LARGE SCALE GENOMIC DNA]</scope>
    <source>
        <strain evidence="1">BGI_N339</strain>
    </source>
</reference>
<dbReference type="Proteomes" id="UP000053149">
    <property type="component" value="Unassembled WGS sequence"/>
</dbReference>
<evidence type="ECO:0000313" key="2">
    <source>
        <dbReference type="Proteomes" id="UP000053149"/>
    </source>
</evidence>
<dbReference type="EMBL" id="KL243295">
    <property type="protein sequence ID" value="KFV13126.1"/>
    <property type="molecule type" value="Genomic_DNA"/>
</dbReference>
<sequence>GSKLHQGRFGLDIRKKIFTKRVVKHWRRLPREVIE</sequence>
<feature type="non-terminal residue" evidence="1">
    <location>
        <position position="1"/>
    </location>
</feature>